<evidence type="ECO:0000313" key="3">
    <source>
        <dbReference type="Proteomes" id="UP000631576"/>
    </source>
</evidence>
<reference evidence="2 3" key="1">
    <citation type="submission" date="2020-08" db="EMBL/GenBank/DDBJ databases">
        <title>Genome public.</title>
        <authorList>
            <person name="Liu C."/>
            <person name="Sun Q."/>
        </authorList>
    </citation>
    <scope>NUCLEOTIDE SEQUENCE [LARGE SCALE GENOMIC DNA]</scope>
    <source>
        <strain evidence="2 3">NSJ-13</strain>
    </source>
</reference>
<dbReference type="Gene3D" id="2.60.40.10">
    <property type="entry name" value="Immunoglobulins"/>
    <property type="match status" value="1"/>
</dbReference>
<dbReference type="EMBL" id="JACOPE010000001">
    <property type="protein sequence ID" value="MBC5683842.1"/>
    <property type="molecule type" value="Genomic_DNA"/>
</dbReference>
<evidence type="ECO:0008006" key="4">
    <source>
        <dbReference type="Google" id="ProtNLM"/>
    </source>
</evidence>
<feature type="signal peptide" evidence="1">
    <location>
        <begin position="1"/>
        <end position="26"/>
    </location>
</feature>
<proteinExistence type="predicted"/>
<gene>
    <name evidence="2" type="ORF">H8S40_09725</name>
</gene>
<keyword evidence="1" id="KW-0732">Signal</keyword>
<evidence type="ECO:0000256" key="1">
    <source>
        <dbReference type="SAM" id="SignalP"/>
    </source>
</evidence>
<evidence type="ECO:0000313" key="2">
    <source>
        <dbReference type="EMBL" id="MBC5683842.1"/>
    </source>
</evidence>
<organism evidence="2 3">
    <name type="scientific">Ruminococcus hominis</name>
    <dbReference type="NCBI Taxonomy" id="2763065"/>
    <lineage>
        <taxon>Bacteria</taxon>
        <taxon>Bacillati</taxon>
        <taxon>Bacillota</taxon>
        <taxon>Clostridia</taxon>
        <taxon>Eubacteriales</taxon>
        <taxon>Oscillospiraceae</taxon>
        <taxon>Ruminococcus</taxon>
    </lineage>
</organism>
<comment type="caution">
    <text evidence="2">The sequence shown here is derived from an EMBL/GenBank/DDBJ whole genome shotgun (WGS) entry which is preliminary data.</text>
</comment>
<dbReference type="RefSeq" id="WP_186865155.1">
    <property type="nucleotide sequence ID" value="NZ_JACOPE010000001.1"/>
</dbReference>
<feature type="chain" id="PRO_5045046339" description="Gram-positive pilin subunit D1 N-terminal domain-containing protein" evidence="1">
    <location>
        <begin position="27"/>
        <end position="214"/>
    </location>
</feature>
<dbReference type="Proteomes" id="UP000631576">
    <property type="component" value="Unassembled WGS sequence"/>
</dbReference>
<name>A0ABR7G8S6_9FIRM</name>
<protein>
    <recommendedName>
        <fullName evidence="4">Gram-positive pilin subunit D1 N-terminal domain-containing protein</fullName>
    </recommendedName>
</protein>
<keyword evidence="3" id="KW-1185">Reference proteome</keyword>
<sequence>MKHKRKILWAGIVMLFAVFQSFPVLAAFEQEQTGIIQMTLPEDWKNMKREGIVFGCTKIGEIENGEYKILPIYDLAGIDLNNIKTSLELDRVSKRLEEFGVEPEQRIQTDATGKVVFEQLEEGIYFIQAEKSNEYDLITPMLVALPSWDETEGKMSYEIKVSPKHVSMEKVGKDMAPQTGLETSAWKWAIVGMCFISAGTVVAVEWRKERKNEE</sequence>
<dbReference type="InterPro" id="IPR013783">
    <property type="entry name" value="Ig-like_fold"/>
</dbReference>
<accession>A0ABR7G8S6</accession>